<dbReference type="Proteomes" id="UP000696280">
    <property type="component" value="Unassembled WGS sequence"/>
</dbReference>
<keyword evidence="6" id="KW-1185">Reference proteome</keyword>
<reference evidence="5" key="1">
    <citation type="submission" date="2021-07" db="EMBL/GenBank/DDBJ databases">
        <authorList>
            <person name="Durling M."/>
        </authorList>
    </citation>
    <scope>NUCLEOTIDE SEQUENCE</scope>
</reference>
<evidence type="ECO:0000256" key="3">
    <source>
        <dbReference type="ARBA" id="ARBA00022729"/>
    </source>
</evidence>
<dbReference type="PANTHER" id="PTHR30024:SF47">
    <property type="entry name" value="TAURINE-BINDING PERIPLASMIC PROTEIN"/>
    <property type="match status" value="1"/>
</dbReference>
<dbReference type="GO" id="GO:0042918">
    <property type="term" value="P:alkanesulfonate transmembrane transport"/>
    <property type="evidence" value="ECO:0007669"/>
    <property type="project" value="TreeGrafter"/>
</dbReference>
<comment type="similarity">
    <text evidence="2">Belongs to the bacterial solute-binding protein SsuA/TauA family.</text>
</comment>
<comment type="caution">
    <text evidence="5">The sequence shown here is derived from an EMBL/GenBank/DDBJ whole genome shotgun (WGS) entry which is preliminary data.</text>
</comment>
<name>A0A9N9Q0A6_9HELO</name>
<organism evidence="5 6">
    <name type="scientific">Hymenoscyphus fraxineus</name>
    <dbReference type="NCBI Taxonomy" id="746836"/>
    <lineage>
        <taxon>Eukaryota</taxon>
        <taxon>Fungi</taxon>
        <taxon>Dikarya</taxon>
        <taxon>Ascomycota</taxon>
        <taxon>Pezizomycotina</taxon>
        <taxon>Leotiomycetes</taxon>
        <taxon>Helotiales</taxon>
        <taxon>Helotiaceae</taxon>
        <taxon>Hymenoscyphus</taxon>
    </lineage>
</organism>
<dbReference type="OrthoDB" id="3471445at2759"/>
<dbReference type="AlphaFoldDB" id="A0A9N9Q0A6"/>
<dbReference type="GO" id="GO:0042597">
    <property type="term" value="C:periplasmic space"/>
    <property type="evidence" value="ECO:0007669"/>
    <property type="project" value="UniProtKB-SubCell"/>
</dbReference>
<dbReference type="EMBL" id="CAJVRL010000127">
    <property type="protein sequence ID" value="CAG8962270.1"/>
    <property type="molecule type" value="Genomic_DNA"/>
</dbReference>
<dbReference type="PANTHER" id="PTHR30024">
    <property type="entry name" value="ALIPHATIC SULFONATES-BINDING PROTEIN-RELATED"/>
    <property type="match status" value="1"/>
</dbReference>
<evidence type="ECO:0000256" key="1">
    <source>
        <dbReference type="ARBA" id="ARBA00004418"/>
    </source>
</evidence>
<keyword evidence="3 4" id="KW-0732">Signal</keyword>
<gene>
    <name evidence="5" type="ORF">HYFRA_00005325</name>
</gene>
<feature type="signal peptide" evidence="4">
    <location>
        <begin position="1"/>
        <end position="19"/>
    </location>
</feature>
<protein>
    <recommendedName>
        <fullName evidence="7">SsuA/THI5-like domain-containing protein</fullName>
    </recommendedName>
</protein>
<proteinExistence type="inferred from homology"/>
<evidence type="ECO:0000256" key="2">
    <source>
        <dbReference type="ARBA" id="ARBA00010742"/>
    </source>
</evidence>
<evidence type="ECO:0000313" key="6">
    <source>
        <dbReference type="Proteomes" id="UP000696280"/>
    </source>
</evidence>
<comment type="subcellular location">
    <subcellularLocation>
        <location evidence="1">Periplasm</location>
    </subcellularLocation>
</comment>
<dbReference type="SUPFAM" id="SSF53850">
    <property type="entry name" value="Periplasmic binding protein-like II"/>
    <property type="match status" value="1"/>
</dbReference>
<dbReference type="Gene3D" id="3.40.190.10">
    <property type="entry name" value="Periplasmic binding protein-like II"/>
    <property type="match status" value="1"/>
</dbReference>
<accession>A0A9N9Q0A6</accession>
<evidence type="ECO:0000313" key="5">
    <source>
        <dbReference type="EMBL" id="CAG8962270.1"/>
    </source>
</evidence>
<feature type="chain" id="PRO_5040195391" description="SsuA/THI5-like domain-containing protein" evidence="4">
    <location>
        <begin position="20"/>
        <end position="373"/>
    </location>
</feature>
<evidence type="ECO:0000256" key="4">
    <source>
        <dbReference type="SAM" id="SignalP"/>
    </source>
</evidence>
<evidence type="ECO:0008006" key="7">
    <source>
        <dbReference type="Google" id="ProtNLM"/>
    </source>
</evidence>
<sequence>MFWTLLAPVFLASVPTVYCLDLVKYGAFTQTATYSIANQLGIFQSIGLNVTYLQIPNSTFAYPNLLNGGYDVLTGTIDNVVNLRFNQNASLTVLGQLDAGPDIVIAAAPNITSVHQLRGKPIIVDSPTSGYAYILRKTLSLYGLRLENGDYFFQASTHSYQTAGSTALRYKYLTAGALPNSTAVHATILTYPFTQFIQALPLSERPTILARVSDVIQPLSSSAITVAESSLSNDLKRDVLIRFFAALYAANKYLARPENKNCATRAIQRQLNVTEEVAKGEYAAATDPISGESINSATNFNVSRQGLLNVIDVRAQFGGLSGIANGEGFDYVQAIEPGIGRMIDYSVRNEAIRTYDGFLEEVIGKGSTLCLGI</sequence>